<feature type="region of interest" description="Disordered" evidence="6">
    <location>
        <begin position="1"/>
        <end position="27"/>
    </location>
</feature>
<dbReference type="GO" id="GO:0006281">
    <property type="term" value="P:DNA repair"/>
    <property type="evidence" value="ECO:0007669"/>
    <property type="project" value="InterPro"/>
</dbReference>
<dbReference type="GO" id="GO:0035267">
    <property type="term" value="C:NuA4 histone acetyltransferase complex"/>
    <property type="evidence" value="ECO:0007669"/>
    <property type="project" value="InterPro"/>
</dbReference>
<sequence length="159" mass="18257">MSRGPAEKVEAPKPKKEKMKRPEGMSREAYALLGDSHPIMATQLAAASKKDVKAKPKPSTKGIVTWTYQPINNSARTDGFQVFHWSKGFKDAAGRMKEPDDPDYYYAKFNKKLIKYNDEEYDSLLAPHSGNWSKEETNYLLQLCEQFDLRFIVIADRYD</sequence>
<comment type="caution">
    <text evidence="8">The sequence shown here is derived from an EMBL/GenBank/DDBJ whole genome shotgun (WGS) entry which is preliminary data.</text>
</comment>
<dbReference type="EMBL" id="BLLF01000047">
    <property type="protein sequence ID" value="GFH06623.1"/>
    <property type="molecule type" value="Genomic_DNA"/>
</dbReference>
<feature type="compositionally biased region" description="Basic and acidic residues" evidence="6">
    <location>
        <begin position="1"/>
        <end position="26"/>
    </location>
</feature>
<dbReference type="PANTHER" id="PTHR12855">
    <property type="entry name" value="DNA METHYLTRANSFERASE 1-ASSOCIATED PROTEIN 1 FAMILY MEMBER"/>
    <property type="match status" value="1"/>
</dbReference>
<evidence type="ECO:0000256" key="6">
    <source>
        <dbReference type="SAM" id="MobiDB-lite"/>
    </source>
</evidence>
<keyword evidence="4" id="KW-0804">Transcription</keyword>
<evidence type="ECO:0000259" key="7">
    <source>
        <dbReference type="Pfam" id="PF16282"/>
    </source>
</evidence>
<evidence type="ECO:0000256" key="1">
    <source>
        <dbReference type="ARBA" id="ARBA00004123"/>
    </source>
</evidence>
<dbReference type="Pfam" id="PF16282">
    <property type="entry name" value="SANT_DAMP1_like"/>
    <property type="match status" value="1"/>
</dbReference>
<dbReference type="GO" id="GO:0006338">
    <property type="term" value="P:chromatin remodeling"/>
    <property type="evidence" value="ECO:0007669"/>
    <property type="project" value="InterPro"/>
</dbReference>
<evidence type="ECO:0000256" key="2">
    <source>
        <dbReference type="ARBA" id="ARBA00022853"/>
    </source>
</evidence>
<feature type="non-terminal residue" evidence="8">
    <location>
        <position position="159"/>
    </location>
</feature>
<evidence type="ECO:0000256" key="3">
    <source>
        <dbReference type="ARBA" id="ARBA00023015"/>
    </source>
</evidence>
<evidence type="ECO:0000313" key="8">
    <source>
        <dbReference type="EMBL" id="GFH06623.1"/>
    </source>
</evidence>
<keyword evidence="3" id="KW-0805">Transcription regulation</keyword>
<keyword evidence="9" id="KW-1185">Reference proteome</keyword>
<accession>A0A699Y968</accession>
<keyword evidence="5" id="KW-0539">Nucleus</keyword>
<name>A0A699Y968_HAELA</name>
<keyword evidence="2" id="KW-0156">Chromatin regulator</keyword>
<dbReference type="GO" id="GO:0000122">
    <property type="term" value="P:negative regulation of transcription by RNA polymerase II"/>
    <property type="evidence" value="ECO:0007669"/>
    <property type="project" value="TreeGrafter"/>
</dbReference>
<evidence type="ECO:0000256" key="4">
    <source>
        <dbReference type="ARBA" id="ARBA00023163"/>
    </source>
</evidence>
<dbReference type="AlphaFoldDB" id="A0A699Y968"/>
<dbReference type="Proteomes" id="UP000485058">
    <property type="component" value="Unassembled WGS sequence"/>
</dbReference>
<dbReference type="PANTHER" id="PTHR12855:SF10">
    <property type="entry name" value="DNA METHYLTRANSFERASE 1-ASSOCIATED PROTEIN 1"/>
    <property type="match status" value="1"/>
</dbReference>
<dbReference type="InterPro" id="IPR027109">
    <property type="entry name" value="Swc4/Dmap1"/>
</dbReference>
<comment type="subcellular location">
    <subcellularLocation>
        <location evidence="1">Nucleus</location>
    </subcellularLocation>
</comment>
<gene>
    <name evidence="8" type="ORF">HaLaN_01284</name>
</gene>
<dbReference type="Gene3D" id="1.10.10.60">
    <property type="entry name" value="Homeodomain-like"/>
    <property type="match status" value="1"/>
</dbReference>
<evidence type="ECO:0000313" key="9">
    <source>
        <dbReference type="Proteomes" id="UP000485058"/>
    </source>
</evidence>
<protein>
    <submittedName>
        <fullName evidence="8">SANT domain-containing protein</fullName>
    </submittedName>
</protein>
<evidence type="ECO:0000256" key="5">
    <source>
        <dbReference type="ARBA" id="ARBA00023242"/>
    </source>
</evidence>
<feature type="non-terminal residue" evidence="8">
    <location>
        <position position="1"/>
    </location>
</feature>
<feature type="domain" description="DAMP1 SANT/Myb-like" evidence="7">
    <location>
        <begin position="104"/>
        <end position="159"/>
    </location>
</feature>
<dbReference type="GO" id="GO:0000812">
    <property type="term" value="C:Swr1 complex"/>
    <property type="evidence" value="ECO:0007669"/>
    <property type="project" value="TreeGrafter"/>
</dbReference>
<organism evidence="8 9">
    <name type="scientific">Haematococcus lacustris</name>
    <name type="common">Green alga</name>
    <name type="synonym">Haematococcus pluvialis</name>
    <dbReference type="NCBI Taxonomy" id="44745"/>
    <lineage>
        <taxon>Eukaryota</taxon>
        <taxon>Viridiplantae</taxon>
        <taxon>Chlorophyta</taxon>
        <taxon>core chlorophytes</taxon>
        <taxon>Chlorophyceae</taxon>
        <taxon>CS clade</taxon>
        <taxon>Chlamydomonadales</taxon>
        <taxon>Haematococcaceae</taxon>
        <taxon>Haematococcus</taxon>
    </lineage>
</organism>
<dbReference type="InterPro" id="IPR032563">
    <property type="entry name" value="DAMP1_SANT-like"/>
</dbReference>
<reference evidence="8 9" key="1">
    <citation type="submission" date="2020-02" db="EMBL/GenBank/DDBJ databases">
        <title>Draft genome sequence of Haematococcus lacustris strain NIES-144.</title>
        <authorList>
            <person name="Morimoto D."/>
            <person name="Nakagawa S."/>
            <person name="Yoshida T."/>
            <person name="Sawayama S."/>
        </authorList>
    </citation>
    <scope>NUCLEOTIDE SEQUENCE [LARGE SCALE GENOMIC DNA]</scope>
    <source>
        <strain evidence="8 9">NIES-144</strain>
    </source>
</reference>
<proteinExistence type="predicted"/>
<dbReference type="GO" id="GO:0003714">
    <property type="term" value="F:transcription corepressor activity"/>
    <property type="evidence" value="ECO:0007669"/>
    <property type="project" value="TreeGrafter"/>
</dbReference>